<dbReference type="Gramene" id="PHT62097">
    <property type="protein sequence ID" value="PHT62097"/>
    <property type="gene ID" value="T459_34069"/>
</dbReference>
<dbReference type="InterPro" id="IPR036955">
    <property type="entry name" value="AP2/ERF_dom_sf"/>
</dbReference>
<evidence type="ECO:0000256" key="2">
    <source>
        <dbReference type="ARBA" id="ARBA00023015"/>
    </source>
</evidence>
<dbReference type="PANTHER" id="PTHR32467:SF226">
    <property type="entry name" value="AP2_ERF DOMAIN-CONTAINING PROTEIN"/>
    <property type="match status" value="1"/>
</dbReference>
<protein>
    <submittedName>
        <fullName evidence="7">AP2-like ethylene-responsive transcription factor TOE3</fullName>
    </submittedName>
</protein>
<feature type="domain" description="AP2/ERF" evidence="6">
    <location>
        <begin position="124"/>
        <end position="165"/>
    </location>
</feature>
<dbReference type="CDD" id="cd00018">
    <property type="entry name" value="AP2"/>
    <property type="match status" value="1"/>
</dbReference>
<evidence type="ECO:0000313" key="8">
    <source>
        <dbReference type="Proteomes" id="UP000222542"/>
    </source>
</evidence>
<keyword evidence="8" id="KW-1185">Reference proteome</keyword>
<keyword evidence="5" id="KW-0539">Nucleus</keyword>
<evidence type="ECO:0000256" key="3">
    <source>
        <dbReference type="ARBA" id="ARBA00023125"/>
    </source>
</evidence>
<comment type="subcellular location">
    <subcellularLocation>
        <location evidence="1">Nucleus</location>
    </subcellularLocation>
</comment>
<evidence type="ECO:0000313" key="7">
    <source>
        <dbReference type="EMBL" id="PHT62097.1"/>
    </source>
</evidence>
<reference evidence="7 8" key="2">
    <citation type="journal article" date="2017" name="Genome Biol.">
        <title>New reference genome sequences of hot pepper reveal the massive evolution of plant disease-resistance genes by retroduplication.</title>
        <authorList>
            <person name="Kim S."/>
            <person name="Park J."/>
            <person name="Yeom S.I."/>
            <person name="Kim Y.M."/>
            <person name="Seo E."/>
            <person name="Kim K.T."/>
            <person name="Kim M.S."/>
            <person name="Lee J.M."/>
            <person name="Cheong K."/>
            <person name="Shin H.S."/>
            <person name="Kim S.B."/>
            <person name="Han K."/>
            <person name="Lee J."/>
            <person name="Park M."/>
            <person name="Lee H.A."/>
            <person name="Lee H.Y."/>
            <person name="Lee Y."/>
            <person name="Oh S."/>
            <person name="Lee J.H."/>
            <person name="Choi E."/>
            <person name="Choi E."/>
            <person name="Lee S.E."/>
            <person name="Jeon J."/>
            <person name="Kim H."/>
            <person name="Choi G."/>
            <person name="Song H."/>
            <person name="Lee J."/>
            <person name="Lee S.C."/>
            <person name="Kwon J.K."/>
            <person name="Lee H.Y."/>
            <person name="Koo N."/>
            <person name="Hong Y."/>
            <person name="Kim R.W."/>
            <person name="Kang W.H."/>
            <person name="Huh J.H."/>
            <person name="Kang B.C."/>
            <person name="Yang T.J."/>
            <person name="Lee Y.H."/>
            <person name="Bennetzen J.L."/>
            <person name="Choi D."/>
        </authorList>
    </citation>
    <scope>NUCLEOTIDE SEQUENCE [LARGE SCALE GENOMIC DNA]</scope>
    <source>
        <strain evidence="8">cv. CM334</strain>
    </source>
</reference>
<name>A0A2G2XX54_CAPAN</name>
<dbReference type="PANTHER" id="PTHR32467">
    <property type="entry name" value="AP2-LIKE ETHYLENE-RESPONSIVE TRANSCRIPTION FACTOR"/>
    <property type="match status" value="1"/>
</dbReference>
<dbReference type="PRINTS" id="PR00367">
    <property type="entry name" value="ETHRSPELEMNT"/>
</dbReference>
<evidence type="ECO:0000256" key="5">
    <source>
        <dbReference type="ARBA" id="ARBA00023242"/>
    </source>
</evidence>
<dbReference type="STRING" id="4072.A0A2G2XX54"/>
<dbReference type="PROSITE" id="PS51032">
    <property type="entry name" value="AP2_ERF"/>
    <property type="match status" value="1"/>
</dbReference>
<dbReference type="Proteomes" id="UP000222542">
    <property type="component" value="Unassembled WGS sequence"/>
</dbReference>
<dbReference type="OMA" id="YAIMAKL"/>
<accession>A0A2G2XX54</accession>
<evidence type="ECO:0000259" key="6">
    <source>
        <dbReference type="PROSITE" id="PS51032"/>
    </source>
</evidence>
<dbReference type="SMART" id="SM00380">
    <property type="entry name" value="AP2"/>
    <property type="match status" value="1"/>
</dbReference>
<evidence type="ECO:0000256" key="4">
    <source>
        <dbReference type="ARBA" id="ARBA00023163"/>
    </source>
</evidence>
<evidence type="ECO:0000256" key="1">
    <source>
        <dbReference type="ARBA" id="ARBA00004123"/>
    </source>
</evidence>
<dbReference type="SUPFAM" id="SSF54171">
    <property type="entry name" value="DNA-binding domain"/>
    <property type="match status" value="1"/>
</dbReference>
<keyword evidence="4" id="KW-0804">Transcription</keyword>
<comment type="caution">
    <text evidence="7">The sequence shown here is derived from an EMBL/GenBank/DDBJ whole genome shotgun (WGS) entry which is preliminary data.</text>
</comment>
<dbReference type="GO" id="GO:0005634">
    <property type="term" value="C:nucleus"/>
    <property type="evidence" value="ECO:0007669"/>
    <property type="project" value="UniProtKB-SubCell"/>
</dbReference>
<dbReference type="GO" id="GO:0003677">
    <property type="term" value="F:DNA binding"/>
    <property type="evidence" value="ECO:0007669"/>
    <property type="project" value="UniProtKB-KW"/>
</dbReference>
<gene>
    <name evidence="7" type="ORF">T459_34069</name>
</gene>
<proteinExistence type="predicted"/>
<dbReference type="InterPro" id="IPR001471">
    <property type="entry name" value="AP2/ERF_dom"/>
</dbReference>
<keyword evidence="3" id="KW-0238">DNA-binding</keyword>
<dbReference type="InterPro" id="IPR016177">
    <property type="entry name" value="DNA-bd_dom_sf"/>
</dbReference>
<dbReference type="AlphaFoldDB" id="A0A2G2XX54"/>
<dbReference type="EMBL" id="AYRZ02000098">
    <property type="protein sequence ID" value="PHT62097.1"/>
    <property type="molecule type" value="Genomic_DNA"/>
</dbReference>
<sequence length="196" mass="22277">MYAIMAKLGSNLCPDWRGVNTAPLIRTVVNGEAELDLSAKLNEQRIGKTPQQILKVKKSGKGPKPRSSQAYDHAAIKFQGLDADINFNLSDYEEDLQQMNNFSKEEFVHILRRHSSGFSRGSSKYRGVTLRKYGRWEAQMRQVLRKRYIYLGLFDSEIEAARSNDHDLIFGVIRAYDKAALTCNGREAITNFEPST</sequence>
<dbReference type="GO" id="GO:0003700">
    <property type="term" value="F:DNA-binding transcription factor activity"/>
    <property type="evidence" value="ECO:0007669"/>
    <property type="project" value="InterPro"/>
</dbReference>
<keyword evidence="2" id="KW-0805">Transcription regulation</keyword>
<organism evidence="7 8">
    <name type="scientific">Capsicum annuum</name>
    <name type="common">Capsicum pepper</name>
    <dbReference type="NCBI Taxonomy" id="4072"/>
    <lineage>
        <taxon>Eukaryota</taxon>
        <taxon>Viridiplantae</taxon>
        <taxon>Streptophyta</taxon>
        <taxon>Embryophyta</taxon>
        <taxon>Tracheophyta</taxon>
        <taxon>Spermatophyta</taxon>
        <taxon>Magnoliopsida</taxon>
        <taxon>eudicotyledons</taxon>
        <taxon>Gunneridae</taxon>
        <taxon>Pentapetalae</taxon>
        <taxon>asterids</taxon>
        <taxon>lamiids</taxon>
        <taxon>Solanales</taxon>
        <taxon>Solanaceae</taxon>
        <taxon>Solanoideae</taxon>
        <taxon>Capsiceae</taxon>
        <taxon>Capsicum</taxon>
    </lineage>
</organism>
<dbReference type="Gene3D" id="3.30.730.10">
    <property type="entry name" value="AP2/ERF domain"/>
    <property type="match status" value="1"/>
</dbReference>
<reference evidence="7 8" key="1">
    <citation type="journal article" date="2014" name="Nat. Genet.">
        <title>Genome sequence of the hot pepper provides insights into the evolution of pungency in Capsicum species.</title>
        <authorList>
            <person name="Kim S."/>
            <person name="Park M."/>
            <person name="Yeom S.I."/>
            <person name="Kim Y.M."/>
            <person name="Lee J.M."/>
            <person name="Lee H.A."/>
            <person name="Seo E."/>
            <person name="Choi J."/>
            <person name="Cheong K."/>
            <person name="Kim K.T."/>
            <person name="Jung K."/>
            <person name="Lee G.W."/>
            <person name="Oh S.K."/>
            <person name="Bae C."/>
            <person name="Kim S.B."/>
            <person name="Lee H.Y."/>
            <person name="Kim S.Y."/>
            <person name="Kim M.S."/>
            <person name="Kang B.C."/>
            <person name="Jo Y.D."/>
            <person name="Yang H.B."/>
            <person name="Jeong H.J."/>
            <person name="Kang W.H."/>
            <person name="Kwon J.K."/>
            <person name="Shin C."/>
            <person name="Lim J.Y."/>
            <person name="Park J.H."/>
            <person name="Huh J.H."/>
            <person name="Kim J.S."/>
            <person name="Kim B.D."/>
            <person name="Cohen O."/>
            <person name="Paran I."/>
            <person name="Suh M.C."/>
            <person name="Lee S.B."/>
            <person name="Kim Y.K."/>
            <person name="Shin Y."/>
            <person name="Noh S.J."/>
            <person name="Park J."/>
            <person name="Seo Y.S."/>
            <person name="Kwon S.Y."/>
            <person name="Kim H.A."/>
            <person name="Park J.M."/>
            <person name="Kim H.J."/>
            <person name="Choi S.B."/>
            <person name="Bosland P.W."/>
            <person name="Reeves G."/>
            <person name="Jo S.H."/>
            <person name="Lee B.W."/>
            <person name="Cho H.T."/>
            <person name="Choi H.S."/>
            <person name="Lee M.S."/>
            <person name="Yu Y."/>
            <person name="Do Choi Y."/>
            <person name="Park B.S."/>
            <person name="van Deynze A."/>
            <person name="Ashrafi H."/>
            <person name="Hill T."/>
            <person name="Kim W.T."/>
            <person name="Pai H.S."/>
            <person name="Ahn H.K."/>
            <person name="Yeam I."/>
            <person name="Giovannoni J.J."/>
            <person name="Rose J.K."/>
            <person name="Sorensen I."/>
            <person name="Lee S.J."/>
            <person name="Kim R.W."/>
            <person name="Choi I.Y."/>
            <person name="Choi B.S."/>
            <person name="Lim J.S."/>
            <person name="Lee Y.H."/>
            <person name="Choi D."/>
        </authorList>
    </citation>
    <scope>NUCLEOTIDE SEQUENCE [LARGE SCALE GENOMIC DNA]</scope>
    <source>
        <strain evidence="8">cv. CM334</strain>
    </source>
</reference>